<reference evidence="4" key="1">
    <citation type="journal article" date="2019" name="Int. J. Syst. Evol. Microbiol.">
        <title>The Global Catalogue of Microorganisms (GCM) 10K type strain sequencing project: providing services to taxonomists for standard genome sequencing and annotation.</title>
        <authorList>
            <consortium name="The Broad Institute Genomics Platform"/>
            <consortium name="The Broad Institute Genome Sequencing Center for Infectious Disease"/>
            <person name="Wu L."/>
            <person name="Ma J."/>
        </authorList>
    </citation>
    <scope>NUCLEOTIDE SEQUENCE [LARGE SCALE GENOMIC DNA]</scope>
    <source>
        <strain evidence="4">CECT 7649</strain>
    </source>
</reference>
<evidence type="ECO:0000313" key="3">
    <source>
        <dbReference type="EMBL" id="MFC7383108.1"/>
    </source>
</evidence>
<dbReference type="PANTHER" id="PTHR43625:SF40">
    <property type="entry name" value="ALDO-KETO REDUCTASE YAKC [NADP(+)]"/>
    <property type="match status" value="1"/>
</dbReference>
<gene>
    <name evidence="3" type="ORF">ACFQSB_12885</name>
</gene>
<dbReference type="RefSeq" id="WP_380826520.1">
    <property type="nucleotide sequence ID" value="NZ_JBHTCG010000007.1"/>
</dbReference>
<sequence length="325" mass="34348">MREATLGQGLTVPAVGLGCMGLATPAGRGERAAATVARALDLGVRMFDTAGYYGGGAGEEALGRLLGSRREQAVVATKTGVVHRDAGPPGLDGRPEAVRRSCEASLKRLGTDVIDLYYLARVDPAVPVEDSMGAMAELVAEGKVRHVGLCEAAAATIEQAHAVQPLTAVQTEYSLWERHVEREILPACRRLGIGFVAYRPLGLGMLTGERPDMGALPPYDWRHRDPRHQGEALARNLDLAARFAALAAELGHGAAELALAWLLSRGGDVAVIPGTLDPGHVERDAAAATMPVTAAELRRVEELFPPGCAAGERYAPPMMRMVDQG</sequence>
<dbReference type="PANTHER" id="PTHR43625">
    <property type="entry name" value="AFLATOXIN B1 ALDEHYDE REDUCTASE"/>
    <property type="match status" value="1"/>
</dbReference>
<keyword evidence="4" id="KW-1185">Reference proteome</keyword>
<dbReference type="SUPFAM" id="SSF51430">
    <property type="entry name" value="NAD(P)-linked oxidoreductase"/>
    <property type="match status" value="1"/>
</dbReference>
<dbReference type="Proteomes" id="UP001596496">
    <property type="component" value="Unassembled WGS sequence"/>
</dbReference>
<comment type="caution">
    <text evidence="3">The sequence shown here is derived from an EMBL/GenBank/DDBJ whole genome shotgun (WGS) entry which is preliminary data.</text>
</comment>
<dbReference type="InterPro" id="IPR020471">
    <property type="entry name" value="AKR"/>
</dbReference>
<organism evidence="3 4">
    <name type="scientific">Sphaerisporangium rhizosphaerae</name>
    <dbReference type="NCBI Taxonomy" id="2269375"/>
    <lineage>
        <taxon>Bacteria</taxon>
        <taxon>Bacillati</taxon>
        <taxon>Actinomycetota</taxon>
        <taxon>Actinomycetes</taxon>
        <taxon>Streptosporangiales</taxon>
        <taxon>Streptosporangiaceae</taxon>
        <taxon>Sphaerisporangium</taxon>
    </lineage>
</organism>
<name>A0ABW2P5N5_9ACTN</name>
<dbReference type="InterPro" id="IPR036812">
    <property type="entry name" value="NAD(P)_OxRdtase_dom_sf"/>
</dbReference>
<dbReference type="InterPro" id="IPR023210">
    <property type="entry name" value="NADP_OxRdtase_dom"/>
</dbReference>
<dbReference type="Gene3D" id="3.20.20.100">
    <property type="entry name" value="NADP-dependent oxidoreductase domain"/>
    <property type="match status" value="1"/>
</dbReference>
<accession>A0ABW2P5N5</accession>
<dbReference type="PRINTS" id="PR00069">
    <property type="entry name" value="ALDKETRDTASE"/>
</dbReference>
<feature type="domain" description="NADP-dependent oxidoreductase" evidence="2">
    <location>
        <begin position="15"/>
        <end position="303"/>
    </location>
</feature>
<proteinExistence type="predicted"/>
<dbReference type="PROSITE" id="PS51257">
    <property type="entry name" value="PROKAR_LIPOPROTEIN"/>
    <property type="match status" value="1"/>
</dbReference>
<dbReference type="Pfam" id="PF00248">
    <property type="entry name" value="Aldo_ket_red"/>
    <property type="match status" value="1"/>
</dbReference>
<evidence type="ECO:0000259" key="2">
    <source>
        <dbReference type="Pfam" id="PF00248"/>
    </source>
</evidence>
<dbReference type="InterPro" id="IPR050791">
    <property type="entry name" value="Aldo-Keto_reductase"/>
</dbReference>
<dbReference type="EMBL" id="JBHTCG010000007">
    <property type="protein sequence ID" value="MFC7383108.1"/>
    <property type="molecule type" value="Genomic_DNA"/>
</dbReference>
<evidence type="ECO:0000313" key="4">
    <source>
        <dbReference type="Proteomes" id="UP001596496"/>
    </source>
</evidence>
<keyword evidence="1" id="KW-0560">Oxidoreductase</keyword>
<evidence type="ECO:0000256" key="1">
    <source>
        <dbReference type="ARBA" id="ARBA00023002"/>
    </source>
</evidence>
<protein>
    <submittedName>
        <fullName evidence="3">Aldo/keto reductase</fullName>
    </submittedName>
</protein>